<evidence type="ECO:0000259" key="3">
    <source>
        <dbReference type="Pfam" id="PF19291"/>
    </source>
</evidence>
<dbReference type="PANTHER" id="PTHR31616:SF10">
    <property type="entry name" value="TREHALASE"/>
    <property type="match status" value="1"/>
</dbReference>
<dbReference type="EMBL" id="JADAQT010000066">
    <property type="protein sequence ID" value="MBE1875591.1"/>
    <property type="molecule type" value="Genomic_DNA"/>
</dbReference>
<dbReference type="InterPro" id="IPR008928">
    <property type="entry name" value="6-hairpin_glycosidase_sf"/>
</dbReference>
<reference evidence="4 5" key="1">
    <citation type="submission" date="2020-10" db="EMBL/GenBank/DDBJ databases">
        <title>Myceligenerans pegani sp. nov., an endophytic actinomycete isolated from Peganum harmala L. in Xinjiang, China.</title>
        <authorList>
            <person name="Xin L."/>
        </authorList>
    </citation>
    <scope>NUCLEOTIDE SEQUENCE [LARGE SCALE GENOMIC DNA]</scope>
    <source>
        <strain evidence="4 5">TRM65318</strain>
    </source>
</reference>
<proteinExistence type="predicted"/>
<feature type="domain" description="GH15-like" evidence="2">
    <location>
        <begin position="289"/>
        <end position="648"/>
    </location>
</feature>
<feature type="region of interest" description="Disordered" evidence="1">
    <location>
        <begin position="1"/>
        <end position="42"/>
    </location>
</feature>
<organism evidence="4 5">
    <name type="scientific">Myceligenerans pegani</name>
    <dbReference type="NCBI Taxonomy" id="2776917"/>
    <lineage>
        <taxon>Bacteria</taxon>
        <taxon>Bacillati</taxon>
        <taxon>Actinomycetota</taxon>
        <taxon>Actinomycetes</taxon>
        <taxon>Micrococcales</taxon>
        <taxon>Promicromonosporaceae</taxon>
        <taxon>Myceligenerans</taxon>
    </lineage>
</organism>
<dbReference type="Proteomes" id="UP000625527">
    <property type="component" value="Unassembled WGS sequence"/>
</dbReference>
<evidence type="ECO:0000256" key="1">
    <source>
        <dbReference type="SAM" id="MobiDB-lite"/>
    </source>
</evidence>
<evidence type="ECO:0000313" key="5">
    <source>
        <dbReference type="Proteomes" id="UP000625527"/>
    </source>
</evidence>
<comment type="caution">
    <text evidence="4">The sequence shown here is derived from an EMBL/GenBank/DDBJ whole genome shotgun (WGS) entry which is preliminary data.</text>
</comment>
<keyword evidence="4" id="KW-0378">Hydrolase</keyword>
<sequence>MTTDSPEAAAPQAARRRPQKRADTLKRPVKGHTSSDGASPQAWDWRSKFPSIADYGFLSDCEANALIAPSGAVEWMCIPRPDSASIFSALLDRGAGRFRLSPYGVRVPVARRYVPGTLILETTWQTPTGWLVVRDAMVMGPWHDVDKRSGTHRRTPTDNDAEHILLRTVKCVSGTVDLEVMCEPRPNYARNEPAWSYDNSGYSNVTAKLGKHNPDISLTSDLRFGLEGRRAIARTRMTEGTTHFVAMSWGSQPAPTNWNEAVEAMWRTEQYWRDWITQGKFPDHPWRIYLQRSALTLKGLTYSPTGALIAAATTSLPETPGGERNWDYRYSWIRDSTFALWGLYTLGLDREANDFFAFIHDVCRDNKQLQIMYGVGGEETLEEAELAHLSGYEGARPVRVGNGAYNQKQHDVWGAVLDSVYLHTRSREQLPESLWPILKRQVEEAAKHWHKPDRGIWEVRGEPQHFTSSKLMCWVAMDRGAKLARLYDEHDYAEQWQKIADEIRADILAKGVDDRGVFTQRYGDPALDASLLLVPLLRFLPPDHENVRATVLAIADELTEDGLVLRYRVDETDDGLAGEEGTFTICSFWLVSALVEIGELERAKALCERLLSFASSLNLYAEEIDPSSGRHLGNFPQAFTHLALINAVMHVIRAEQGERQNHVFADAEGV</sequence>
<dbReference type="InterPro" id="IPR011613">
    <property type="entry name" value="GH15-like"/>
</dbReference>
<accession>A0ABR9MX15</accession>
<dbReference type="RefSeq" id="WP_192862166.1">
    <property type="nucleotide sequence ID" value="NZ_JADAQT010000066.1"/>
</dbReference>
<dbReference type="SUPFAM" id="SSF48208">
    <property type="entry name" value="Six-hairpin glycosidases"/>
    <property type="match status" value="1"/>
</dbReference>
<keyword evidence="5" id="KW-1185">Reference proteome</keyword>
<protein>
    <submittedName>
        <fullName evidence="4">Glycoside hydrolase family 15 protein</fullName>
    </submittedName>
</protein>
<evidence type="ECO:0000313" key="4">
    <source>
        <dbReference type="EMBL" id="MBE1875591.1"/>
    </source>
</evidence>
<dbReference type="InterPro" id="IPR045582">
    <property type="entry name" value="Trehalase-like_N"/>
</dbReference>
<dbReference type="Pfam" id="PF00723">
    <property type="entry name" value="Glyco_hydro_15"/>
    <property type="match status" value="1"/>
</dbReference>
<dbReference type="Pfam" id="PF19291">
    <property type="entry name" value="TREH_N"/>
    <property type="match status" value="1"/>
</dbReference>
<dbReference type="GO" id="GO:0016787">
    <property type="term" value="F:hydrolase activity"/>
    <property type="evidence" value="ECO:0007669"/>
    <property type="project" value="UniProtKB-KW"/>
</dbReference>
<evidence type="ECO:0000259" key="2">
    <source>
        <dbReference type="Pfam" id="PF00723"/>
    </source>
</evidence>
<dbReference type="PANTHER" id="PTHR31616">
    <property type="entry name" value="TREHALASE"/>
    <property type="match status" value="1"/>
</dbReference>
<dbReference type="Gene3D" id="1.50.10.10">
    <property type="match status" value="1"/>
</dbReference>
<feature type="domain" description="Trehalase-like N-terminal" evidence="3">
    <location>
        <begin position="45"/>
        <end position="125"/>
    </location>
</feature>
<name>A0ABR9MX15_9MICO</name>
<gene>
    <name evidence="4" type="ORF">IHE71_07705</name>
</gene>
<dbReference type="InterPro" id="IPR012341">
    <property type="entry name" value="6hp_glycosidase-like_sf"/>
</dbReference>